<dbReference type="EMBL" id="FRCK01000010">
    <property type="protein sequence ID" value="SHM47976.1"/>
    <property type="molecule type" value="Genomic_DNA"/>
</dbReference>
<organism evidence="2 3">
    <name type="scientific">Paracoccus solventivorans</name>
    <dbReference type="NCBI Taxonomy" id="53463"/>
    <lineage>
        <taxon>Bacteria</taxon>
        <taxon>Pseudomonadati</taxon>
        <taxon>Pseudomonadota</taxon>
        <taxon>Alphaproteobacteria</taxon>
        <taxon>Rhodobacterales</taxon>
        <taxon>Paracoccaceae</taxon>
        <taxon>Paracoccus</taxon>
    </lineage>
</organism>
<dbReference type="InterPro" id="IPR050471">
    <property type="entry name" value="AB_hydrolase"/>
</dbReference>
<dbReference type="SUPFAM" id="SSF53474">
    <property type="entry name" value="alpha/beta-Hydrolases"/>
    <property type="match status" value="1"/>
</dbReference>
<gene>
    <name evidence="2" type="ORF">SAMN05444389_110105</name>
</gene>
<dbReference type="Proteomes" id="UP000184444">
    <property type="component" value="Unassembled WGS sequence"/>
</dbReference>
<name>A0A1M7J4Q2_9RHOB</name>
<dbReference type="PANTHER" id="PTHR43433:SF5">
    <property type="entry name" value="AB HYDROLASE-1 DOMAIN-CONTAINING PROTEIN"/>
    <property type="match status" value="1"/>
</dbReference>
<feature type="domain" description="AB hydrolase-1" evidence="1">
    <location>
        <begin position="24"/>
        <end position="256"/>
    </location>
</feature>
<dbReference type="OrthoDB" id="9791366at2"/>
<protein>
    <submittedName>
        <fullName evidence="2">Pimeloyl-ACP methyl ester carboxylesterase</fullName>
    </submittedName>
</protein>
<sequence length="283" mass="30545">MATQFFTAADGARLAYQDEGEGLPVLCLAGLTRSMDDFDYLAPTLADCRMIRMDYRGRGQSDRTGAATYTVPQEGADALALLDHLGIARAAMIGTSRGGLVAMYLAAVAKDRVLGVCLNDVGPALQREGLEAIVDYVGRRPAAKTLAEVAQALPRTLRGFGEVPEGRWEEEAARLYRQGPEGVELTYDPALREAFLAAFKNPDATAWPLFDALAGLPVALIHGAGSDLLGEDTVAEMQRRRPDMIYGKVPGRGHIPWLDEGESVAVIRAWVGAVRDSRTRISE</sequence>
<evidence type="ECO:0000259" key="1">
    <source>
        <dbReference type="Pfam" id="PF00561"/>
    </source>
</evidence>
<proteinExistence type="predicted"/>
<dbReference type="Gene3D" id="3.40.50.1820">
    <property type="entry name" value="alpha/beta hydrolase"/>
    <property type="match status" value="1"/>
</dbReference>
<evidence type="ECO:0000313" key="3">
    <source>
        <dbReference type="Proteomes" id="UP000184444"/>
    </source>
</evidence>
<dbReference type="RefSeq" id="WP_073068039.1">
    <property type="nucleotide sequence ID" value="NZ_FRCK01000010.1"/>
</dbReference>
<evidence type="ECO:0000313" key="2">
    <source>
        <dbReference type="EMBL" id="SHM47976.1"/>
    </source>
</evidence>
<dbReference type="InterPro" id="IPR000073">
    <property type="entry name" value="AB_hydrolase_1"/>
</dbReference>
<dbReference type="AlphaFoldDB" id="A0A1M7J4Q2"/>
<dbReference type="InterPro" id="IPR029058">
    <property type="entry name" value="AB_hydrolase_fold"/>
</dbReference>
<dbReference type="STRING" id="53463.SAMN05444389_110105"/>
<keyword evidence="3" id="KW-1185">Reference proteome</keyword>
<dbReference type="Pfam" id="PF00561">
    <property type="entry name" value="Abhydrolase_1"/>
    <property type="match status" value="1"/>
</dbReference>
<dbReference type="PANTHER" id="PTHR43433">
    <property type="entry name" value="HYDROLASE, ALPHA/BETA FOLD FAMILY PROTEIN"/>
    <property type="match status" value="1"/>
</dbReference>
<accession>A0A1M7J4Q2</accession>
<reference evidence="3" key="1">
    <citation type="submission" date="2016-11" db="EMBL/GenBank/DDBJ databases">
        <authorList>
            <person name="Varghese N."/>
            <person name="Submissions S."/>
        </authorList>
    </citation>
    <scope>NUCLEOTIDE SEQUENCE [LARGE SCALE GENOMIC DNA]</scope>
    <source>
        <strain evidence="3">DSM 6637</strain>
    </source>
</reference>